<dbReference type="Proteomes" id="UP000254764">
    <property type="component" value="Unassembled WGS sequence"/>
</dbReference>
<evidence type="ECO:0000313" key="1">
    <source>
        <dbReference type="EMBL" id="SSC67869.1"/>
    </source>
</evidence>
<protein>
    <submittedName>
        <fullName evidence="1">Uncharacterized protein</fullName>
    </submittedName>
</protein>
<dbReference type="AlphaFoldDB" id="A0A376AJ87"/>
<dbReference type="EMBL" id="UEYP01000005">
    <property type="protein sequence ID" value="SSC67869.1"/>
    <property type="molecule type" value="Genomic_DNA"/>
</dbReference>
<accession>A0A376AJ87</accession>
<name>A0A376AJ87_9HYPH</name>
<sequence length="37" mass="4455">MRIQGRLRAARDHRHRMAAFGELAHTWRRLTAKARRT</sequence>
<organism evidence="1 2">
    <name type="scientific">Ciceribacter selenitireducens ATCC BAA-1503</name>
    <dbReference type="NCBI Taxonomy" id="1336235"/>
    <lineage>
        <taxon>Bacteria</taxon>
        <taxon>Pseudomonadati</taxon>
        <taxon>Pseudomonadota</taxon>
        <taxon>Alphaproteobacteria</taxon>
        <taxon>Hyphomicrobiales</taxon>
        <taxon>Rhizobiaceae</taxon>
        <taxon>Ciceribacter</taxon>
    </lineage>
</organism>
<keyword evidence="2" id="KW-1185">Reference proteome</keyword>
<evidence type="ECO:0000313" key="2">
    <source>
        <dbReference type="Proteomes" id="UP000254764"/>
    </source>
</evidence>
<gene>
    <name evidence="1" type="ORF">RHIZ70_3577</name>
</gene>
<reference evidence="2" key="1">
    <citation type="submission" date="2018-07" db="EMBL/GenBank/DDBJ databases">
        <authorList>
            <person name="Peiro R."/>
            <person name="Begona"/>
            <person name="Cbmso G."/>
            <person name="Lopez M."/>
            <person name="Gonzalez S."/>
        </authorList>
    </citation>
    <scope>NUCLEOTIDE SEQUENCE [LARGE SCALE GENOMIC DNA]</scope>
</reference>
<proteinExistence type="predicted"/>